<comment type="caution">
    <text evidence="1">The sequence shown here is derived from an EMBL/GenBank/DDBJ whole genome shotgun (WGS) entry which is preliminary data.</text>
</comment>
<name>A0ABX3CCC1_9NEIS</name>
<proteinExistence type="predicted"/>
<gene>
    <name evidence="1" type="ORF">BI344_16200</name>
</gene>
<evidence type="ECO:0000313" key="2">
    <source>
        <dbReference type="Proteomes" id="UP000180280"/>
    </source>
</evidence>
<dbReference type="EMBL" id="MKCT01000023">
    <property type="protein sequence ID" value="OHX19880.1"/>
    <property type="molecule type" value="Genomic_DNA"/>
</dbReference>
<organism evidence="1 2">
    <name type="scientific">Chromobacterium sphagni</name>
    <dbReference type="NCBI Taxonomy" id="1903179"/>
    <lineage>
        <taxon>Bacteria</taxon>
        <taxon>Pseudomonadati</taxon>
        <taxon>Pseudomonadota</taxon>
        <taxon>Betaproteobacteria</taxon>
        <taxon>Neisseriales</taxon>
        <taxon>Chromobacteriaceae</taxon>
        <taxon>Chromobacterium</taxon>
    </lineage>
</organism>
<protein>
    <recommendedName>
        <fullName evidence="3">Transposase</fullName>
    </recommendedName>
</protein>
<accession>A0ABX3CCC1</accession>
<evidence type="ECO:0008006" key="3">
    <source>
        <dbReference type="Google" id="ProtNLM"/>
    </source>
</evidence>
<evidence type="ECO:0000313" key="1">
    <source>
        <dbReference type="EMBL" id="OHX19880.1"/>
    </source>
</evidence>
<keyword evidence="2" id="KW-1185">Reference proteome</keyword>
<sequence length="87" mass="9535">MQLAEEPAATATLDGADDAQGRYAALFGRGIMPEIPPRKNAKPSKSKITGSKVRNVAIAACKRLGRRIWKHWSGYHRRSLAEFQATG</sequence>
<dbReference type="Proteomes" id="UP000180280">
    <property type="component" value="Unassembled WGS sequence"/>
</dbReference>
<reference evidence="1 2" key="1">
    <citation type="submission" date="2016-09" db="EMBL/GenBank/DDBJ databases">
        <title>Chromobacterium muskegensis sp. nov., an insecticidal bacterium isolated from Sphagnum bogs.</title>
        <authorList>
            <person name="Sparks M.E."/>
            <person name="Blackburn M.B."/>
            <person name="Gundersen-Rindal D.E."/>
            <person name="Mitchell A."/>
            <person name="Farrar R."/>
            <person name="Kuhar D."/>
        </authorList>
    </citation>
    <scope>NUCLEOTIDE SEQUENCE [LARGE SCALE GENOMIC DNA]</scope>
    <source>
        <strain evidence="1 2">14B-1</strain>
    </source>
</reference>